<feature type="transmembrane region" description="Helical" evidence="5">
    <location>
        <begin position="146"/>
        <end position="169"/>
    </location>
</feature>
<feature type="transmembrane region" description="Helical" evidence="5">
    <location>
        <begin position="304"/>
        <end position="324"/>
    </location>
</feature>
<evidence type="ECO:0000256" key="2">
    <source>
        <dbReference type="ARBA" id="ARBA00022692"/>
    </source>
</evidence>
<dbReference type="PROSITE" id="PS50850">
    <property type="entry name" value="MFS"/>
    <property type="match status" value="1"/>
</dbReference>
<dbReference type="InterPro" id="IPR036259">
    <property type="entry name" value="MFS_trans_sf"/>
</dbReference>
<dbReference type="PANTHER" id="PTHR23526:SF2">
    <property type="entry name" value="MAJOR FACILITATOR SUPERFAMILY (MFS) PROFILE DOMAIN-CONTAINING PROTEIN"/>
    <property type="match status" value="1"/>
</dbReference>
<dbReference type="Gene3D" id="1.20.1250.20">
    <property type="entry name" value="MFS general substrate transporter like domains"/>
    <property type="match status" value="2"/>
</dbReference>
<feature type="transmembrane region" description="Helical" evidence="5">
    <location>
        <begin position="336"/>
        <end position="354"/>
    </location>
</feature>
<feature type="domain" description="Major facilitator superfamily (MFS) profile" evidence="6">
    <location>
        <begin position="265"/>
        <end position="481"/>
    </location>
</feature>
<evidence type="ECO:0000256" key="3">
    <source>
        <dbReference type="ARBA" id="ARBA00022989"/>
    </source>
</evidence>
<dbReference type="GO" id="GO:0005886">
    <property type="term" value="C:plasma membrane"/>
    <property type="evidence" value="ECO:0007669"/>
    <property type="project" value="UniProtKB-SubCell"/>
</dbReference>
<feature type="transmembrane region" description="Helical" evidence="5">
    <location>
        <begin position="360"/>
        <end position="380"/>
    </location>
</feature>
<gene>
    <name evidence="7" type="ORF">NIES2135_49840</name>
</gene>
<evidence type="ECO:0000256" key="5">
    <source>
        <dbReference type="SAM" id="Phobius"/>
    </source>
</evidence>
<accession>A0A1Z4JMY9</accession>
<feature type="transmembrane region" description="Helical" evidence="5">
    <location>
        <begin position="215"/>
        <end position="237"/>
    </location>
</feature>
<dbReference type="Pfam" id="PF07690">
    <property type="entry name" value="MFS_1"/>
    <property type="match status" value="1"/>
</dbReference>
<evidence type="ECO:0000313" key="8">
    <source>
        <dbReference type="Proteomes" id="UP000217895"/>
    </source>
</evidence>
<dbReference type="SUPFAM" id="SSF103473">
    <property type="entry name" value="MFS general substrate transporter"/>
    <property type="match status" value="1"/>
</dbReference>
<reference evidence="7 8" key="1">
    <citation type="submission" date="2017-06" db="EMBL/GenBank/DDBJ databases">
        <title>Genome sequencing of cyanobaciteial culture collection at National Institute for Environmental Studies (NIES).</title>
        <authorList>
            <person name="Hirose Y."/>
            <person name="Shimura Y."/>
            <person name="Fujisawa T."/>
            <person name="Nakamura Y."/>
            <person name="Kawachi M."/>
        </authorList>
    </citation>
    <scope>NUCLEOTIDE SEQUENCE [LARGE SCALE GENOMIC DNA]</scope>
    <source>
        <strain evidence="7 8">NIES-2135</strain>
    </source>
</reference>
<feature type="transmembrane region" description="Helical" evidence="5">
    <location>
        <begin position="189"/>
        <end position="209"/>
    </location>
</feature>
<keyword evidence="8" id="KW-1185">Reference proteome</keyword>
<proteinExistence type="predicted"/>
<comment type="subcellular location">
    <subcellularLocation>
        <location evidence="1">Cell membrane</location>
        <topology evidence="1">Multi-pass membrane protein</topology>
    </subcellularLocation>
</comment>
<dbReference type="InterPro" id="IPR011701">
    <property type="entry name" value="MFS"/>
</dbReference>
<name>A0A1Z4JMY9_LEPBY</name>
<keyword evidence="4 5" id="KW-0472">Membrane</keyword>
<evidence type="ECO:0000256" key="1">
    <source>
        <dbReference type="ARBA" id="ARBA00004651"/>
    </source>
</evidence>
<keyword evidence="2 5" id="KW-0812">Transmembrane</keyword>
<feature type="transmembrane region" description="Helical" evidence="5">
    <location>
        <begin position="122"/>
        <end position="140"/>
    </location>
</feature>
<evidence type="ECO:0000313" key="7">
    <source>
        <dbReference type="EMBL" id="BAY58111.1"/>
    </source>
</evidence>
<evidence type="ECO:0000256" key="4">
    <source>
        <dbReference type="ARBA" id="ARBA00023136"/>
    </source>
</evidence>
<feature type="transmembrane region" description="Helical" evidence="5">
    <location>
        <begin position="53"/>
        <end position="72"/>
    </location>
</feature>
<dbReference type="EMBL" id="AP018203">
    <property type="protein sequence ID" value="BAY58111.1"/>
    <property type="molecule type" value="Genomic_DNA"/>
</dbReference>
<feature type="transmembrane region" description="Helical" evidence="5">
    <location>
        <begin position="274"/>
        <end position="292"/>
    </location>
</feature>
<dbReference type="InterPro" id="IPR020846">
    <property type="entry name" value="MFS_dom"/>
</dbReference>
<dbReference type="Proteomes" id="UP000217895">
    <property type="component" value="Chromosome"/>
</dbReference>
<dbReference type="PANTHER" id="PTHR23526">
    <property type="entry name" value="INTEGRAL MEMBRANE TRANSPORT PROTEIN-RELATED"/>
    <property type="match status" value="1"/>
</dbReference>
<dbReference type="AlphaFoldDB" id="A0A1Z4JMY9"/>
<keyword evidence="3 5" id="KW-1133">Transmembrane helix</keyword>
<sequence length="481" mass="51967">MEPLPITPTPAHITESPEPITGSEAVFPLAAMPESRFSKSEIRSSLRASTLDGIFAAVFSNIAGGVLLSNFLVELHASPVEIGLSASIPMMANLLQPLGAWLGDRTTSRHNYCLAIYTPSRLIWLLLPICIGLFTAGKIADHTLVLFTLAIVFCTHFLGALGGASWLSWLAALVPRRLRGRYFSIRNSAANLTCLISVPLGGFLVSKFATGSILGYGVILVFGIVAGILSLGFQWFMNDVNPQEQQKAVTASDEIATDAIPLITVLKDANFVRFLIYFSVWMFAVNLSAPFFNLYLLDNLGLDVSWVTIYSSLTSAANLLMLVFWGRIADRVGNRFLLLSVGVLVAATPIFWLGTGTDLLSLWLWLPLLHILAGGTWAAIDLCNNNIQLEIAPLQNQSTYFALAAAIAGVSGALGTTAGGFLAELANYGGLPGLFLISTIVRFVALAPLIWVQERGGRSVRQVLRSYFAKDQVDLQLSEKS</sequence>
<evidence type="ECO:0000259" key="6">
    <source>
        <dbReference type="PROSITE" id="PS50850"/>
    </source>
</evidence>
<dbReference type="InterPro" id="IPR052528">
    <property type="entry name" value="Sugar_transport-like"/>
</dbReference>
<feature type="transmembrane region" description="Helical" evidence="5">
    <location>
        <begin position="434"/>
        <end position="452"/>
    </location>
</feature>
<dbReference type="GO" id="GO:0022857">
    <property type="term" value="F:transmembrane transporter activity"/>
    <property type="evidence" value="ECO:0007669"/>
    <property type="project" value="InterPro"/>
</dbReference>
<organism evidence="7 8">
    <name type="scientific">Leptolyngbya boryana NIES-2135</name>
    <dbReference type="NCBI Taxonomy" id="1973484"/>
    <lineage>
        <taxon>Bacteria</taxon>
        <taxon>Bacillati</taxon>
        <taxon>Cyanobacteriota</taxon>
        <taxon>Cyanophyceae</taxon>
        <taxon>Leptolyngbyales</taxon>
        <taxon>Leptolyngbyaceae</taxon>
        <taxon>Leptolyngbya group</taxon>
        <taxon>Leptolyngbya</taxon>
    </lineage>
</organism>
<feature type="transmembrane region" description="Helical" evidence="5">
    <location>
        <begin position="400"/>
        <end position="422"/>
    </location>
</feature>
<protein>
    <submittedName>
        <fullName evidence="7">Major facilitator superfamily MFS_1</fullName>
    </submittedName>
</protein>